<dbReference type="InterPro" id="IPR009770">
    <property type="entry name" value="HGLS"/>
</dbReference>
<dbReference type="Proteomes" id="UP001489004">
    <property type="component" value="Unassembled WGS sequence"/>
</dbReference>
<keyword evidence="3" id="KW-0560">Oxidoreductase</keyword>
<evidence type="ECO:0000256" key="3">
    <source>
        <dbReference type="ARBA" id="ARBA00023002"/>
    </source>
</evidence>
<dbReference type="PANTHER" id="PTHR31136:SF5">
    <property type="entry name" value="2-OXOADIPATE DIOXYGENASE_DECARBOXYLASE, CHLOROPLASTIC"/>
    <property type="match status" value="1"/>
</dbReference>
<proteinExistence type="inferred from homology"/>
<dbReference type="AlphaFoldDB" id="A0AAW1P6N7"/>
<dbReference type="EMBL" id="JALJOR010000012">
    <property type="protein sequence ID" value="KAK9807821.1"/>
    <property type="molecule type" value="Genomic_DNA"/>
</dbReference>
<comment type="cofactor">
    <cofactor evidence="1">
        <name>Fe(2+)</name>
        <dbReference type="ChEBI" id="CHEBI:29033"/>
    </cofactor>
</comment>
<dbReference type="GO" id="GO:0051213">
    <property type="term" value="F:dioxygenase activity"/>
    <property type="evidence" value="ECO:0007669"/>
    <property type="project" value="UniProtKB-KW"/>
</dbReference>
<keyword evidence="2" id="KW-0223">Dioxygenase</keyword>
<evidence type="ECO:0000256" key="4">
    <source>
        <dbReference type="ARBA" id="ARBA00023004"/>
    </source>
</evidence>
<sequence>MSVSAAMNGSEGPHAFALSPQAAAVAPLLQSFINQVLRRYWDRTPTAVTLMGLLQSLEAPGAPIYFDHLAFRTYGVDGFGIDSISRVFTDFGYTQRDELHFPAKKLRALWFAPPGQDSMLPRVFISELKVNELSPQAQAVINKYTGGMNQAAGRYAALCAATGALPWGHAQVADFDTLSRESEYAAWTLVNGYSLNHTTVSVHRLQGFRGGIEGLNDELLKRGFAMNDDGGLLKVSPDGGLRQSSTVADRVLFTFANGETRSVPGAYIEFAERLVLPQFEHLKGAAVEEHHRRDGFEVGNADKIFSSTALAR</sequence>
<reference evidence="8 9" key="1">
    <citation type="journal article" date="2024" name="Nat. Commun.">
        <title>Phylogenomics reveals the evolutionary origins of lichenization in chlorophyte algae.</title>
        <authorList>
            <person name="Puginier C."/>
            <person name="Libourel C."/>
            <person name="Otte J."/>
            <person name="Skaloud P."/>
            <person name="Haon M."/>
            <person name="Grisel S."/>
            <person name="Petersen M."/>
            <person name="Berrin J.G."/>
            <person name="Delaux P.M."/>
            <person name="Dal Grande F."/>
            <person name="Keller J."/>
        </authorList>
    </citation>
    <scope>NUCLEOTIDE SEQUENCE [LARGE SCALE GENOMIC DNA]</scope>
    <source>
        <strain evidence="8 9">SAG 2043</strain>
    </source>
</reference>
<keyword evidence="9" id="KW-1185">Reference proteome</keyword>
<keyword evidence="4" id="KW-0408">Iron</keyword>
<dbReference type="PANTHER" id="PTHR31136">
    <property type="entry name" value="DUF1338 DOMAIN-CONTAINING PROTEIN"/>
    <property type="match status" value="1"/>
</dbReference>
<accession>A0AAW1P6N7</accession>
<evidence type="ECO:0000256" key="6">
    <source>
        <dbReference type="ARBA" id="ARBA00035023"/>
    </source>
</evidence>
<evidence type="ECO:0000256" key="2">
    <source>
        <dbReference type="ARBA" id="ARBA00022964"/>
    </source>
</evidence>
<evidence type="ECO:0000256" key="1">
    <source>
        <dbReference type="ARBA" id="ARBA00001954"/>
    </source>
</evidence>
<dbReference type="EC" id="1.13.11.93" evidence="6"/>
<dbReference type="SMART" id="SM01150">
    <property type="entry name" value="DUF1338"/>
    <property type="match status" value="1"/>
</dbReference>
<evidence type="ECO:0000256" key="7">
    <source>
        <dbReference type="ARBA" id="ARBA00035045"/>
    </source>
</evidence>
<evidence type="ECO:0000256" key="5">
    <source>
        <dbReference type="ARBA" id="ARBA00035013"/>
    </source>
</evidence>
<comment type="similarity">
    <text evidence="5">Belongs to the 2-oxoadipate dioxygenase/decarboxylase family.</text>
</comment>
<organism evidence="8 9">
    <name type="scientific">[Myrmecia] bisecta</name>
    <dbReference type="NCBI Taxonomy" id="41462"/>
    <lineage>
        <taxon>Eukaryota</taxon>
        <taxon>Viridiplantae</taxon>
        <taxon>Chlorophyta</taxon>
        <taxon>core chlorophytes</taxon>
        <taxon>Trebouxiophyceae</taxon>
        <taxon>Trebouxiales</taxon>
        <taxon>Trebouxiaceae</taxon>
        <taxon>Myrmecia</taxon>
    </lineage>
</organism>
<evidence type="ECO:0000313" key="8">
    <source>
        <dbReference type="EMBL" id="KAK9807821.1"/>
    </source>
</evidence>
<protein>
    <recommendedName>
        <fullName evidence="6">2-oxoadipate dioxygenase/decarboxylase</fullName>
        <ecNumber evidence="6">1.13.11.93</ecNumber>
    </recommendedName>
    <alternativeName>
        <fullName evidence="7">2-hydroxyglutarate synthase</fullName>
    </alternativeName>
</protein>
<dbReference type="Pfam" id="PF07063">
    <property type="entry name" value="HGLS"/>
    <property type="match status" value="1"/>
</dbReference>
<dbReference type="CDD" id="cd16350">
    <property type="entry name" value="VOC_like"/>
    <property type="match status" value="1"/>
</dbReference>
<gene>
    <name evidence="8" type="ORF">WJX72_010228</name>
</gene>
<dbReference type="Gene3D" id="3.10.180.50">
    <property type="match status" value="1"/>
</dbReference>
<evidence type="ECO:0000313" key="9">
    <source>
        <dbReference type="Proteomes" id="UP001489004"/>
    </source>
</evidence>
<name>A0AAW1P6N7_9CHLO</name>
<comment type="caution">
    <text evidence="8">The sequence shown here is derived from an EMBL/GenBank/DDBJ whole genome shotgun (WGS) entry which is preliminary data.</text>
</comment>